<dbReference type="AlphaFoldDB" id="A0A2K1KP33"/>
<feature type="compositionally biased region" description="Polar residues" evidence="1">
    <location>
        <begin position="1"/>
        <end position="30"/>
    </location>
</feature>
<evidence type="ECO:0000313" key="4">
    <source>
        <dbReference type="Proteomes" id="UP000006727"/>
    </source>
</evidence>
<dbReference type="Gramene" id="Pp3c4_19176V3.1">
    <property type="protein sequence ID" value="PAC:32921481.CDS.1"/>
    <property type="gene ID" value="Pp3c4_19176"/>
</dbReference>
<evidence type="ECO:0000313" key="3">
    <source>
        <dbReference type="EnsemblPlants" id="PAC:32921481.CDS.1"/>
    </source>
</evidence>
<proteinExistence type="predicted"/>
<dbReference type="Proteomes" id="UP000006727">
    <property type="component" value="Chromosome 4"/>
</dbReference>
<feature type="compositionally biased region" description="Polar residues" evidence="1">
    <location>
        <begin position="78"/>
        <end position="87"/>
    </location>
</feature>
<keyword evidence="4" id="KW-1185">Reference proteome</keyword>
<evidence type="ECO:0000313" key="2">
    <source>
        <dbReference type="EMBL" id="PNR55539.1"/>
    </source>
</evidence>
<dbReference type="InParanoid" id="A0A2K1KP33"/>
<accession>A0A2K1KP33</accession>
<gene>
    <name evidence="2" type="ORF">PHYPA_006436</name>
</gene>
<organism evidence="2">
    <name type="scientific">Physcomitrium patens</name>
    <name type="common">Spreading-leaved earth moss</name>
    <name type="synonym">Physcomitrella patens</name>
    <dbReference type="NCBI Taxonomy" id="3218"/>
    <lineage>
        <taxon>Eukaryota</taxon>
        <taxon>Viridiplantae</taxon>
        <taxon>Streptophyta</taxon>
        <taxon>Embryophyta</taxon>
        <taxon>Bryophyta</taxon>
        <taxon>Bryophytina</taxon>
        <taxon>Bryopsida</taxon>
        <taxon>Funariidae</taxon>
        <taxon>Funariales</taxon>
        <taxon>Funariaceae</taxon>
        <taxon>Physcomitrium</taxon>
    </lineage>
</organism>
<sequence length="87" mass="10244">MTNKMKISGTHGNAQSANIKKKTLTQQISQLERRRRTPNTELTSKRSDRSNEFRWLKYAKKRNQQNHNSRRRIKTPGAVTSQEFQTN</sequence>
<evidence type="ECO:0000256" key="1">
    <source>
        <dbReference type="SAM" id="MobiDB-lite"/>
    </source>
</evidence>
<protein>
    <submittedName>
        <fullName evidence="2 3">Uncharacterized protein</fullName>
    </submittedName>
</protein>
<reference evidence="3" key="3">
    <citation type="submission" date="2020-12" db="UniProtKB">
        <authorList>
            <consortium name="EnsemblPlants"/>
        </authorList>
    </citation>
    <scope>IDENTIFICATION</scope>
</reference>
<feature type="region of interest" description="Disordered" evidence="1">
    <location>
        <begin position="1"/>
        <end position="87"/>
    </location>
</feature>
<reference evidence="2 4" key="2">
    <citation type="journal article" date="2018" name="Plant J.">
        <title>The Physcomitrella patens chromosome-scale assembly reveals moss genome structure and evolution.</title>
        <authorList>
            <person name="Lang D."/>
            <person name="Ullrich K.K."/>
            <person name="Murat F."/>
            <person name="Fuchs J."/>
            <person name="Jenkins J."/>
            <person name="Haas F.B."/>
            <person name="Piednoel M."/>
            <person name="Gundlach H."/>
            <person name="Van Bel M."/>
            <person name="Meyberg R."/>
            <person name="Vives C."/>
            <person name="Morata J."/>
            <person name="Symeonidi A."/>
            <person name="Hiss M."/>
            <person name="Muchero W."/>
            <person name="Kamisugi Y."/>
            <person name="Saleh O."/>
            <person name="Blanc G."/>
            <person name="Decker E.L."/>
            <person name="van Gessel N."/>
            <person name="Grimwood J."/>
            <person name="Hayes R.D."/>
            <person name="Graham S.W."/>
            <person name="Gunter L.E."/>
            <person name="McDaniel S.F."/>
            <person name="Hoernstein S.N.W."/>
            <person name="Larsson A."/>
            <person name="Li F.W."/>
            <person name="Perroud P.F."/>
            <person name="Phillips J."/>
            <person name="Ranjan P."/>
            <person name="Rokshar D.S."/>
            <person name="Rothfels C.J."/>
            <person name="Schneider L."/>
            <person name="Shu S."/>
            <person name="Stevenson D.W."/>
            <person name="Thummler F."/>
            <person name="Tillich M."/>
            <person name="Villarreal Aguilar J.C."/>
            <person name="Widiez T."/>
            <person name="Wong G.K."/>
            <person name="Wymore A."/>
            <person name="Zhang Y."/>
            <person name="Zimmer A.D."/>
            <person name="Quatrano R.S."/>
            <person name="Mayer K.F.X."/>
            <person name="Goodstein D."/>
            <person name="Casacuberta J.M."/>
            <person name="Vandepoele K."/>
            <person name="Reski R."/>
            <person name="Cuming A.C."/>
            <person name="Tuskan G.A."/>
            <person name="Maumus F."/>
            <person name="Salse J."/>
            <person name="Schmutz J."/>
            <person name="Rensing S.A."/>
        </authorList>
    </citation>
    <scope>NUCLEOTIDE SEQUENCE [LARGE SCALE GENOMIC DNA]</scope>
    <source>
        <strain evidence="3 4">cv. Gransden 2004</strain>
    </source>
</reference>
<dbReference type="EMBL" id="ABEU02000004">
    <property type="protein sequence ID" value="PNR55539.1"/>
    <property type="molecule type" value="Genomic_DNA"/>
</dbReference>
<feature type="compositionally biased region" description="Basic and acidic residues" evidence="1">
    <location>
        <begin position="43"/>
        <end position="55"/>
    </location>
</feature>
<name>A0A2K1KP33_PHYPA</name>
<dbReference type="EnsemblPlants" id="Pp3c4_19176V3.1">
    <property type="protein sequence ID" value="PAC:32921481.CDS.1"/>
    <property type="gene ID" value="Pp3c4_19176"/>
</dbReference>
<reference evidence="2 4" key="1">
    <citation type="journal article" date="2008" name="Science">
        <title>The Physcomitrella genome reveals evolutionary insights into the conquest of land by plants.</title>
        <authorList>
            <person name="Rensing S."/>
            <person name="Lang D."/>
            <person name="Zimmer A."/>
            <person name="Terry A."/>
            <person name="Salamov A."/>
            <person name="Shapiro H."/>
            <person name="Nishiyama T."/>
            <person name="Perroud P.-F."/>
            <person name="Lindquist E."/>
            <person name="Kamisugi Y."/>
            <person name="Tanahashi T."/>
            <person name="Sakakibara K."/>
            <person name="Fujita T."/>
            <person name="Oishi K."/>
            <person name="Shin-I T."/>
            <person name="Kuroki Y."/>
            <person name="Toyoda A."/>
            <person name="Suzuki Y."/>
            <person name="Hashimoto A."/>
            <person name="Yamaguchi K."/>
            <person name="Sugano A."/>
            <person name="Kohara Y."/>
            <person name="Fujiyama A."/>
            <person name="Anterola A."/>
            <person name="Aoki S."/>
            <person name="Ashton N."/>
            <person name="Barbazuk W.B."/>
            <person name="Barker E."/>
            <person name="Bennetzen J."/>
            <person name="Bezanilla M."/>
            <person name="Blankenship R."/>
            <person name="Cho S.H."/>
            <person name="Dutcher S."/>
            <person name="Estelle M."/>
            <person name="Fawcett J.A."/>
            <person name="Gundlach H."/>
            <person name="Hanada K."/>
            <person name="Heyl A."/>
            <person name="Hicks K.A."/>
            <person name="Hugh J."/>
            <person name="Lohr M."/>
            <person name="Mayer K."/>
            <person name="Melkozernov A."/>
            <person name="Murata T."/>
            <person name="Nelson D."/>
            <person name="Pils B."/>
            <person name="Prigge M."/>
            <person name="Reiss B."/>
            <person name="Renner T."/>
            <person name="Rombauts S."/>
            <person name="Rushton P."/>
            <person name="Sanderfoot A."/>
            <person name="Schween G."/>
            <person name="Shiu S.-H."/>
            <person name="Stueber K."/>
            <person name="Theodoulou F.L."/>
            <person name="Tu H."/>
            <person name="Van de Peer Y."/>
            <person name="Verrier P.J."/>
            <person name="Waters E."/>
            <person name="Wood A."/>
            <person name="Yang L."/>
            <person name="Cove D."/>
            <person name="Cuming A."/>
            <person name="Hasebe M."/>
            <person name="Lucas S."/>
            <person name="Mishler D.B."/>
            <person name="Reski R."/>
            <person name="Grigoriev I."/>
            <person name="Quatrano R.S."/>
            <person name="Boore J.L."/>
        </authorList>
    </citation>
    <scope>NUCLEOTIDE SEQUENCE [LARGE SCALE GENOMIC DNA]</scope>
    <source>
        <strain evidence="3 4">cv. Gransden 2004</strain>
    </source>
</reference>
<feature type="compositionally biased region" description="Basic residues" evidence="1">
    <location>
        <begin position="57"/>
        <end position="74"/>
    </location>
</feature>